<proteinExistence type="predicted"/>
<dbReference type="InterPro" id="IPR013783">
    <property type="entry name" value="Ig-like_fold"/>
</dbReference>
<dbReference type="AlphaFoldDB" id="A0A8B6EN64"/>
<evidence type="ECO:0000313" key="3">
    <source>
        <dbReference type="Proteomes" id="UP000596742"/>
    </source>
</evidence>
<dbReference type="SUPFAM" id="SSF49265">
    <property type="entry name" value="Fibronectin type III"/>
    <property type="match status" value="1"/>
</dbReference>
<comment type="caution">
    <text evidence="2">The sequence shown here is derived from an EMBL/GenBank/DDBJ whole genome shotgun (WGS) entry which is preliminary data.</text>
</comment>
<accession>A0A8B6EN64</accession>
<dbReference type="InterPro" id="IPR003961">
    <property type="entry name" value="FN3_dom"/>
</dbReference>
<dbReference type="CDD" id="cd00063">
    <property type="entry name" value="FN3"/>
    <property type="match status" value="1"/>
</dbReference>
<feature type="domain" description="Fibronectin type-III" evidence="1">
    <location>
        <begin position="3"/>
        <end position="87"/>
    </location>
</feature>
<reference evidence="2" key="1">
    <citation type="submission" date="2018-11" db="EMBL/GenBank/DDBJ databases">
        <authorList>
            <person name="Alioto T."/>
            <person name="Alioto T."/>
        </authorList>
    </citation>
    <scope>NUCLEOTIDE SEQUENCE</scope>
</reference>
<feature type="non-terminal residue" evidence="2">
    <location>
        <position position="1"/>
    </location>
</feature>
<sequence>PDTPSNITVNSQHTNNINISIIHGNGNVEYFSIFANGSFQNKVKVVTAYQTDTVIDGLTAGALYDIQIFAIANLVNSTTAATRKIAT</sequence>
<evidence type="ECO:0000259" key="1">
    <source>
        <dbReference type="PROSITE" id="PS50853"/>
    </source>
</evidence>
<protein>
    <recommendedName>
        <fullName evidence="1">Fibronectin type-III domain-containing protein</fullName>
    </recommendedName>
</protein>
<dbReference type="PROSITE" id="PS50853">
    <property type="entry name" value="FN3"/>
    <property type="match status" value="1"/>
</dbReference>
<dbReference type="InterPro" id="IPR036116">
    <property type="entry name" value="FN3_sf"/>
</dbReference>
<organism evidence="2 3">
    <name type="scientific">Mytilus galloprovincialis</name>
    <name type="common">Mediterranean mussel</name>
    <dbReference type="NCBI Taxonomy" id="29158"/>
    <lineage>
        <taxon>Eukaryota</taxon>
        <taxon>Metazoa</taxon>
        <taxon>Spiralia</taxon>
        <taxon>Lophotrochozoa</taxon>
        <taxon>Mollusca</taxon>
        <taxon>Bivalvia</taxon>
        <taxon>Autobranchia</taxon>
        <taxon>Pteriomorphia</taxon>
        <taxon>Mytilida</taxon>
        <taxon>Mytiloidea</taxon>
        <taxon>Mytilidae</taxon>
        <taxon>Mytilinae</taxon>
        <taxon>Mytilus</taxon>
    </lineage>
</organism>
<evidence type="ECO:0000313" key="2">
    <source>
        <dbReference type="EMBL" id="VDI37499.1"/>
    </source>
</evidence>
<dbReference type="Proteomes" id="UP000596742">
    <property type="component" value="Unassembled WGS sequence"/>
</dbReference>
<dbReference type="EMBL" id="UYJE01005450">
    <property type="protein sequence ID" value="VDI37499.1"/>
    <property type="molecule type" value="Genomic_DNA"/>
</dbReference>
<name>A0A8B6EN64_MYTGA</name>
<feature type="non-terminal residue" evidence="2">
    <location>
        <position position="87"/>
    </location>
</feature>
<keyword evidence="3" id="KW-1185">Reference proteome</keyword>
<gene>
    <name evidence="2" type="ORF">MGAL_10B041724</name>
</gene>
<dbReference type="Gene3D" id="2.60.40.10">
    <property type="entry name" value="Immunoglobulins"/>
    <property type="match status" value="1"/>
</dbReference>